<dbReference type="EMBL" id="LNFP01000137">
    <property type="protein sequence ID" value="KUF96906.1"/>
    <property type="molecule type" value="Genomic_DNA"/>
</dbReference>
<dbReference type="AlphaFoldDB" id="A0A0W8DKK4"/>
<dbReference type="Proteomes" id="UP000054636">
    <property type="component" value="Unassembled WGS sequence"/>
</dbReference>
<keyword evidence="1" id="KW-0175">Coiled coil</keyword>
<evidence type="ECO:0000256" key="1">
    <source>
        <dbReference type="SAM" id="Coils"/>
    </source>
</evidence>
<feature type="compositionally biased region" description="Polar residues" evidence="2">
    <location>
        <begin position="56"/>
        <end position="65"/>
    </location>
</feature>
<reference evidence="3 4" key="1">
    <citation type="submission" date="2015-11" db="EMBL/GenBank/DDBJ databases">
        <title>Genomes and virulence difference between two physiological races of Phytophthora nicotianae.</title>
        <authorList>
            <person name="Liu H."/>
            <person name="Ma X."/>
            <person name="Yu H."/>
            <person name="Fang D."/>
            <person name="Li Y."/>
            <person name="Wang X."/>
            <person name="Wang W."/>
            <person name="Dong Y."/>
            <person name="Xiao B."/>
        </authorList>
    </citation>
    <scope>NUCLEOTIDE SEQUENCE [LARGE SCALE GENOMIC DNA]</scope>
    <source>
        <strain evidence="4">race 1</strain>
    </source>
</reference>
<dbReference type="PANTHER" id="PTHR35796:SF3">
    <property type="entry name" value="BHLH DOMAIN-CONTAINING PROTEIN"/>
    <property type="match status" value="1"/>
</dbReference>
<evidence type="ECO:0000256" key="2">
    <source>
        <dbReference type="SAM" id="MobiDB-lite"/>
    </source>
</evidence>
<name>A0A0W8DKK4_PHYNI</name>
<evidence type="ECO:0000313" key="4">
    <source>
        <dbReference type="Proteomes" id="UP000054636"/>
    </source>
</evidence>
<gene>
    <name evidence="3" type="ORF">AM588_10006325</name>
</gene>
<comment type="caution">
    <text evidence="3">The sequence shown here is derived from an EMBL/GenBank/DDBJ whole genome shotgun (WGS) entry which is preliminary data.</text>
</comment>
<organism evidence="3 4">
    <name type="scientific">Phytophthora nicotianae</name>
    <name type="common">Potato buckeye rot agent</name>
    <name type="synonym">Phytophthora parasitica</name>
    <dbReference type="NCBI Taxonomy" id="4792"/>
    <lineage>
        <taxon>Eukaryota</taxon>
        <taxon>Sar</taxon>
        <taxon>Stramenopiles</taxon>
        <taxon>Oomycota</taxon>
        <taxon>Peronosporomycetes</taxon>
        <taxon>Peronosporales</taxon>
        <taxon>Peronosporaceae</taxon>
        <taxon>Phytophthora</taxon>
    </lineage>
</organism>
<evidence type="ECO:0000313" key="3">
    <source>
        <dbReference type="EMBL" id="KUF96906.1"/>
    </source>
</evidence>
<sequence length="328" mass="37625">MASFQQEDDTSVLEAALSFVDEFDFDADGLTDSSSVSYPQLPREVMPAPSQKLAITASTESPTSLSKEEKHRLRAEKKRMLRKAGIYSDPNRARNEQTREIAFLREQLEKLQLDLQVLQKTKKNGIIALHSTTQRLSLWQEQAIRQRRKREQAECDNVRLKLAVERQKKMADSLGLLVRKRTRQLNLDDPYTIIEEFTKEVYSNSSKADVKMQQVVRRYVEEDRDIVIRVSHAAPIEVKNKVLRGLTHNVRGFSVAKRSPASTPKCELTQLQLCTQIALEMKDGAAYNPKNVRALTNFLIVHGLKNTVVNREYIENILADRALKHRIE</sequence>
<dbReference type="PANTHER" id="PTHR35796">
    <property type="entry name" value="HYPOTHETICAL CYTOSOLIC PROTEIN"/>
    <property type="match status" value="1"/>
</dbReference>
<proteinExistence type="predicted"/>
<protein>
    <submittedName>
        <fullName evidence="3">Uncharacterized protein</fullName>
    </submittedName>
</protein>
<feature type="region of interest" description="Disordered" evidence="2">
    <location>
        <begin position="36"/>
        <end position="72"/>
    </location>
</feature>
<feature type="coiled-coil region" evidence="1">
    <location>
        <begin position="94"/>
        <end position="121"/>
    </location>
</feature>
<accession>A0A0W8DKK4</accession>